<dbReference type="Proteomes" id="UP000257039">
    <property type="component" value="Unassembled WGS sequence"/>
</dbReference>
<protein>
    <recommendedName>
        <fullName evidence="3">CdiI immunity protein domain-containing protein</fullName>
    </recommendedName>
</protein>
<keyword evidence="2" id="KW-1185">Reference proteome</keyword>
<dbReference type="RefSeq" id="WP_094785890.1">
    <property type="nucleotide sequence ID" value="NZ_NDXW01000001.1"/>
</dbReference>
<accession>A0A4V1IN37</accession>
<dbReference type="AlphaFoldDB" id="A0A4V1IN37"/>
<organism evidence="1 2">
    <name type="scientific">Zooshikella ganghwensis</name>
    <dbReference type="NCBI Taxonomy" id="202772"/>
    <lineage>
        <taxon>Bacteria</taxon>
        <taxon>Pseudomonadati</taxon>
        <taxon>Pseudomonadota</taxon>
        <taxon>Gammaproteobacteria</taxon>
        <taxon>Oceanospirillales</taxon>
        <taxon>Zooshikellaceae</taxon>
        <taxon>Zooshikella</taxon>
    </lineage>
</organism>
<evidence type="ECO:0000313" key="1">
    <source>
        <dbReference type="EMBL" id="RDH42371.1"/>
    </source>
</evidence>
<dbReference type="EMBL" id="NDXW01000001">
    <property type="protein sequence ID" value="RDH42371.1"/>
    <property type="molecule type" value="Genomic_DNA"/>
</dbReference>
<proteinExistence type="predicted"/>
<reference evidence="1 2" key="1">
    <citation type="submission" date="2017-04" db="EMBL/GenBank/DDBJ databases">
        <title>Draft genome sequence of Zooshikella ganghwensis VG4 isolated from Red Sea sediments.</title>
        <authorList>
            <person name="Rehman Z."/>
            <person name="Alam I."/>
            <person name="Kamau A."/>
            <person name="Bajic V."/>
            <person name="Leiknes T."/>
        </authorList>
    </citation>
    <scope>NUCLEOTIDE SEQUENCE [LARGE SCALE GENOMIC DNA]</scope>
    <source>
        <strain evidence="1 2">VG4</strain>
    </source>
</reference>
<comment type="caution">
    <text evidence="1">The sequence shown here is derived from an EMBL/GenBank/DDBJ whole genome shotgun (WGS) entry which is preliminary data.</text>
</comment>
<gene>
    <name evidence="1" type="ORF">B9G39_02340</name>
</gene>
<evidence type="ECO:0000313" key="2">
    <source>
        <dbReference type="Proteomes" id="UP000257039"/>
    </source>
</evidence>
<name>A0A4V1IN37_9GAMM</name>
<evidence type="ECO:0008006" key="3">
    <source>
        <dbReference type="Google" id="ProtNLM"/>
    </source>
</evidence>
<sequence>MALEDPLKRVFSVYCNVNSLGMVNIIAENLKAYDQEKLKEQLIDAIENDSISVEEYESVTDDEYETQEELATWFKELWQIMFGTPYKER</sequence>